<dbReference type="InterPro" id="IPR002915">
    <property type="entry name" value="DeoC/FbaB/LacD_aldolase"/>
</dbReference>
<protein>
    <submittedName>
        <fullName evidence="1">Uncharacterized protein</fullName>
    </submittedName>
</protein>
<dbReference type="EMBL" id="BARU01039328">
    <property type="protein sequence ID" value="GAH79905.1"/>
    <property type="molecule type" value="Genomic_DNA"/>
</dbReference>
<dbReference type="PANTHER" id="PTHR47916">
    <property type="entry name" value="FRUCTOSE-BISPHOSPHATE ALDOLASE CLASS 1"/>
    <property type="match status" value="1"/>
</dbReference>
<proteinExistence type="predicted"/>
<dbReference type="InterPro" id="IPR050456">
    <property type="entry name" value="DeoC/FbaB_aldolase"/>
</dbReference>
<evidence type="ECO:0000313" key="1">
    <source>
        <dbReference type="EMBL" id="GAH79905.1"/>
    </source>
</evidence>
<accession>X1JEG3</accession>
<gene>
    <name evidence="1" type="ORF">S03H2_60974</name>
</gene>
<dbReference type="Gene3D" id="3.20.20.70">
    <property type="entry name" value="Aldolase class I"/>
    <property type="match status" value="1"/>
</dbReference>
<dbReference type="AlphaFoldDB" id="X1JEG3"/>
<dbReference type="SUPFAM" id="SSF51569">
    <property type="entry name" value="Aldolase"/>
    <property type="match status" value="1"/>
</dbReference>
<dbReference type="GO" id="GO:0016829">
    <property type="term" value="F:lyase activity"/>
    <property type="evidence" value="ECO:0007669"/>
    <property type="project" value="InterPro"/>
</dbReference>
<dbReference type="Pfam" id="PF01791">
    <property type="entry name" value="DeoC"/>
    <property type="match status" value="1"/>
</dbReference>
<organism evidence="1">
    <name type="scientific">marine sediment metagenome</name>
    <dbReference type="NCBI Taxonomy" id="412755"/>
    <lineage>
        <taxon>unclassified sequences</taxon>
        <taxon>metagenomes</taxon>
        <taxon>ecological metagenomes</taxon>
    </lineage>
</organism>
<comment type="caution">
    <text evidence="1">The sequence shown here is derived from an EMBL/GenBank/DDBJ whole genome shotgun (WGS) entry which is preliminary data.</text>
</comment>
<name>X1JEG3_9ZZZZ</name>
<dbReference type="InterPro" id="IPR013785">
    <property type="entry name" value="Aldolase_TIM"/>
</dbReference>
<sequence>PVLLPKLGARVVKTYWCEDFEKVVRGCPVPIVMAGGPQVKTELEVFEFVHDGIQKGAIGVNLGRNIWQNDFPVAMIRAIRAIIHENASPKEAQELYDSIKNKAAVG</sequence>
<feature type="non-terminal residue" evidence="1">
    <location>
        <position position="1"/>
    </location>
</feature>
<reference evidence="1" key="1">
    <citation type="journal article" date="2014" name="Front. Microbiol.">
        <title>High frequency of phylogenetically diverse reductive dehalogenase-homologous genes in deep subseafloor sedimentary metagenomes.</title>
        <authorList>
            <person name="Kawai M."/>
            <person name="Futagami T."/>
            <person name="Toyoda A."/>
            <person name="Takaki Y."/>
            <person name="Nishi S."/>
            <person name="Hori S."/>
            <person name="Arai W."/>
            <person name="Tsubouchi T."/>
            <person name="Morono Y."/>
            <person name="Uchiyama I."/>
            <person name="Ito T."/>
            <person name="Fujiyama A."/>
            <person name="Inagaki F."/>
            <person name="Takami H."/>
        </authorList>
    </citation>
    <scope>NUCLEOTIDE SEQUENCE</scope>
    <source>
        <strain evidence="1">Expedition CK06-06</strain>
    </source>
</reference>
<dbReference type="PANTHER" id="PTHR47916:SF1">
    <property type="entry name" value="3-HYDROXY-5-PHOSPHONOOXYPENTANE-2,4-DIONE THIOLASE"/>
    <property type="match status" value="1"/>
</dbReference>